<evidence type="ECO:0000313" key="6">
    <source>
        <dbReference type="Proteomes" id="UP000588647"/>
    </source>
</evidence>
<dbReference type="Proteomes" id="UP000588647">
    <property type="component" value="Unassembled WGS sequence"/>
</dbReference>
<dbReference type="RefSeq" id="WP_246368438.1">
    <property type="nucleotide sequence ID" value="NZ_JAAAMM010000007.1"/>
</dbReference>
<feature type="active site" description="Proton acceptor" evidence="2">
    <location>
        <position position="295"/>
    </location>
</feature>
<comment type="caution">
    <text evidence="2">Lacks conserved residue(s) required for the propagation of feature annotation.</text>
</comment>
<name>A0A7W6HHY3_9HYPH</name>
<dbReference type="InterPro" id="IPR002641">
    <property type="entry name" value="PNPLA_dom"/>
</dbReference>
<proteinExistence type="predicted"/>
<evidence type="ECO:0000256" key="3">
    <source>
        <dbReference type="SAM" id="Phobius"/>
    </source>
</evidence>
<feature type="transmembrane region" description="Helical" evidence="3">
    <location>
        <begin position="116"/>
        <end position="136"/>
    </location>
</feature>
<keyword evidence="6" id="KW-1185">Reference proteome</keyword>
<protein>
    <submittedName>
        <fullName evidence="5">Putative acylesterase/phospholipase RssA</fullName>
    </submittedName>
</protein>
<evidence type="ECO:0000259" key="4">
    <source>
        <dbReference type="PROSITE" id="PS51635"/>
    </source>
</evidence>
<feature type="domain" description="PNPLA" evidence="4">
    <location>
        <begin position="117"/>
        <end position="308"/>
    </location>
</feature>
<accession>A0A7W6HHY3</accession>
<gene>
    <name evidence="5" type="ORF">GGR03_004631</name>
</gene>
<keyword evidence="3" id="KW-0472">Membrane</keyword>
<keyword evidence="2" id="KW-0378">Hydrolase</keyword>
<feature type="short sequence motif" description="GXSXG" evidence="2">
    <location>
        <begin position="150"/>
        <end position="154"/>
    </location>
</feature>
<keyword evidence="3" id="KW-1133">Transmembrane helix</keyword>
<keyword evidence="2" id="KW-0442">Lipid degradation</keyword>
<dbReference type="EMBL" id="JACIEM010000007">
    <property type="protein sequence ID" value="MBB4005529.1"/>
    <property type="molecule type" value="Genomic_DNA"/>
</dbReference>
<dbReference type="Gene3D" id="3.40.1090.10">
    <property type="entry name" value="Cytosolic phospholipase A2 catalytic domain"/>
    <property type="match status" value="1"/>
</dbReference>
<dbReference type="InterPro" id="IPR016035">
    <property type="entry name" value="Acyl_Trfase/lysoPLipase"/>
</dbReference>
<dbReference type="Pfam" id="PF01734">
    <property type="entry name" value="Patatin"/>
    <property type="match status" value="1"/>
</dbReference>
<dbReference type="PROSITE" id="PS51635">
    <property type="entry name" value="PNPLA"/>
    <property type="match status" value="1"/>
</dbReference>
<keyword evidence="1 2" id="KW-0443">Lipid metabolism</keyword>
<evidence type="ECO:0000313" key="5">
    <source>
        <dbReference type="EMBL" id="MBB4005529.1"/>
    </source>
</evidence>
<comment type="caution">
    <text evidence="5">The sequence shown here is derived from an EMBL/GenBank/DDBJ whole genome shotgun (WGS) entry which is preliminary data.</text>
</comment>
<feature type="transmembrane region" description="Helical" evidence="3">
    <location>
        <begin position="20"/>
        <end position="43"/>
    </location>
</feature>
<feature type="short sequence motif" description="DGA/G" evidence="2">
    <location>
        <begin position="295"/>
        <end position="297"/>
    </location>
</feature>
<dbReference type="AlphaFoldDB" id="A0A7W6HHY3"/>
<dbReference type="GO" id="GO:0016787">
    <property type="term" value="F:hydrolase activity"/>
    <property type="evidence" value="ECO:0007669"/>
    <property type="project" value="UniProtKB-UniRule"/>
</dbReference>
<organism evidence="5 6">
    <name type="scientific">Aurantimonas endophytica</name>
    <dbReference type="NCBI Taxonomy" id="1522175"/>
    <lineage>
        <taxon>Bacteria</taxon>
        <taxon>Pseudomonadati</taxon>
        <taxon>Pseudomonadota</taxon>
        <taxon>Alphaproteobacteria</taxon>
        <taxon>Hyphomicrobiales</taxon>
        <taxon>Aurantimonadaceae</taxon>
        <taxon>Aurantimonas</taxon>
    </lineage>
</organism>
<dbReference type="SUPFAM" id="SSF52151">
    <property type="entry name" value="FabD/lysophospholipase-like"/>
    <property type="match status" value="1"/>
</dbReference>
<evidence type="ECO:0000256" key="2">
    <source>
        <dbReference type="PROSITE-ProRule" id="PRU01161"/>
    </source>
</evidence>
<sequence length="433" mass="46956">MTSQNISEGGNGMQTARDMVMASTAADVVHQICPSALAVRFLIKRSMRTLMIFLPVTLVLSACMHTPERASSAGEADHALIAGYGEIRAYRYSPRNEALATHADWMVKTKSAKKNILMISSGGGSGAFGVGVLAGWTATNTRPRFDVVTGVSTGALIAPYAFLGPAYDKILVHQYTSGVAQELVAINGPFGVFGSSLLKAEPLKRHVEHFITPYVLNQIAAEHRNGRRLFVLTTNLDIQRGVIWNMGAIAASGNPDALKLFRDVIVASASVPGVFPPVKIQAASNGRQFQELHSDGGSISQILTPPLLVENALFPERTAQQKVNLYVIVNNALIPEFDVTPNRTVSSLGRAYSTFLKSQAQSELTALYNHALRTGANFHVASIEVQIPYSMLNPLDKNYMHAAYRFGYEQTTSGTLWKDTPAFPLKLLQPVAR</sequence>
<keyword evidence="3" id="KW-0812">Transmembrane</keyword>
<feature type="active site" description="Nucleophile" evidence="2">
    <location>
        <position position="152"/>
    </location>
</feature>
<evidence type="ECO:0000256" key="1">
    <source>
        <dbReference type="ARBA" id="ARBA00023098"/>
    </source>
</evidence>
<dbReference type="GO" id="GO:0016042">
    <property type="term" value="P:lipid catabolic process"/>
    <property type="evidence" value="ECO:0007669"/>
    <property type="project" value="UniProtKB-UniRule"/>
</dbReference>
<reference evidence="5 6" key="1">
    <citation type="submission" date="2020-08" db="EMBL/GenBank/DDBJ databases">
        <title>Genomic Encyclopedia of Type Strains, Phase IV (KMG-IV): sequencing the most valuable type-strain genomes for metagenomic binning, comparative biology and taxonomic classification.</title>
        <authorList>
            <person name="Goeker M."/>
        </authorList>
    </citation>
    <scope>NUCLEOTIDE SEQUENCE [LARGE SCALE GENOMIC DNA]</scope>
    <source>
        <strain evidence="5 6">DSM 103570</strain>
    </source>
</reference>